<feature type="region of interest" description="Disordered" evidence="1">
    <location>
        <begin position="39"/>
        <end position="60"/>
    </location>
</feature>
<proteinExistence type="predicted"/>
<organism evidence="2 3">
    <name type="scientific">Caerostris extrusa</name>
    <name type="common">Bark spider</name>
    <name type="synonym">Caerostris bankana</name>
    <dbReference type="NCBI Taxonomy" id="172846"/>
    <lineage>
        <taxon>Eukaryota</taxon>
        <taxon>Metazoa</taxon>
        <taxon>Ecdysozoa</taxon>
        <taxon>Arthropoda</taxon>
        <taxon>Chelicerata</taxon>
        <taxon>Arachnida</taxon>
        <taxon>Araneae</taxon>
        <taxon>Araneomorphae</taxon>
        <taxon>Entelegynae</taxon>
        <taxon>Araneoidea</taxon>
        <taxon>Araneidae</taxon>
        <taxon>Caerostris</taxon>
    </lineage>
</organism>
<evidence type="ECO:0000313" key="2">
    <source>
        <dbReference type="EMBL" id="GIY57797.1"/>
    </source>
</evidence>
<reference evidence="2 3" key="1">
    <citation type="submission" date="2021-06" db="EMBL/GenBank/DDBJ databases">
        <title>Caerostris extrusa draft genome.</title>
        <authorList>
            <person name="Kono N."/>
            <person name="Arakawa K."/>
        </authorList>
    </citation>
    <scope>NUCLEOTIDE SEQUENCE [LARGE SCALE GENOMIC DNA]</scope>
</reference>
<feature type="region of interest" description="Disordered" evidence="1">
    <location>
        <begin position="1"/>
        <end position="21"/>
    </location>
</feature>
<evidence type="ECO:0000313" key="3">
    <source>
        <dbReference type="Proteomes" id="UP001054945"/>
    </source>
</evidence>
<name>A0AAV4UIX9_CAEEX</name>
<feature type="compositionally biased region" description="Low complexity" evidence="1">
    <location>
        <begin position="47"/>
        <end position="60"/>
    </location>
</feature>
<sequence length="114" mass="12947">MTWFESEACSTSASHSPIRPRAVLFHQQKSSHIKRIKTNHTEIGASNNGHQGNNKNQQQQSIPLSEAYACVCFSRNNSSNNKQSNQLLLLLRFAINTSRSPHRRERMNRGNGEE</sequence>
<accession>A0AAV4UIX9</accession>
<comment type="caution">
    <text evidence="2">The sequence shown here is derived from an EMBL/GenBank/DDBJ whole genome shotgun (WGS) entry which is preliminary data.</text>
</comment>
<gene>
    <name evidence="2" type="ORF">CEXT_230071</name>
</gene>
<evidence type="ECO:0000256" key="1">
    <source>
        <dbReference type="SAM" id="MobiDB-lite"/>
    </source>
</evidence>
<dbReference type="EMBL" id="BPLR01012962">
    <property type="protein sequence ID" value="GIY57797.1"/>
    <property type="molecule type" value="Genomic_DNA"/>
</dbReference>
<dbReference type="AlphaFoldDB" id="A0AAV4UIX9"/>
<keyword evidence="3" id="KW-1185">Reference proteome</keyword>
<protein>
    <submittedName>
        <fullName evidence="2">Uncharacterized protein</fullName>
    </submittedName>
</protein>
<dbReference type="Proteomes" id="UP001054945">
    <property type="component" value="Unassembled WGS sequence"/>
</dbReference>